<comment type="similarity">
    <text evidence="2">Belongs to the PPR family. PCMP-E subfamily.</text>
</comment>
<dbReference type="PROSITE" id="PS51375">
    <property type="entry name" value="PPR"/>
    <property type="match status" value="6"/>
</dbReference>
<feature type="repeat" description="PPR" evidence="3">
    <location>
        <begin position="208"/>
        <end position="242"/>
    </location>
</feature>
<accession>A0A843UZQ7</accession>
<dbReference type="EMBL" id="NMUH01000951">
    <property type="protein sequence ID" value="MQL87080.1"/>
    <property type="molecule type" value="Genomic_DNA"/>
</dbReference>
<organism evidence="4 5">
    <name type="scientific">Colocasia esculenta</name>
    <name type="common">Wild taro</name>
    <name type="synonym">Arum esculentum</name>
    <dbReference type="NCBI Taxonomy" id="4460"/>
    <lineage>
        <taxon>Eukaryota</taxon>
        <taxon>Viridiplantae</taxon>
        <taxon>Streptophyta</taxon>
        <taxon>Embryophyta</taxon>
        <taxon>Tracheophyta</taxon>
        <taxon>Spermatophyta</taxon>
        <taxon>Magnoliopsida</taxon>
        <taxon>Liliopsida</taxon>
        <taxon>Araceae</taxon>
        <taxon>Aroideae</taxon>
        <taxon>Colocasieae</taxon>
        <taxon>Colocasia</taxon>
    </lineage>
</organism>
<evidence type="ECO:0000256" key="1">
    <source>
        <dbReference type="ARBA" id="ARBA00022737"/>
    </source>
</evidence>
<dbReference type="GO" id="GO:0009451">
    <property type="term" value="P:RNA modification"/>
    <property type="evidence" value="ECO:0007669"/>
    <property type="project" value="InterPro"/>
</dbReference>
<dbReference type="FunFam" id="1.25.40.10:FF:000348">
    <property type="entry name" value="Pentatricopeptide repeat-containing protein chloroplastic"/>
    <property type="match status" value="1"/>
</dbReference>
<feature type="repeat" description="PPR" evidence="3">
    <location>
        <begin position="411"/>
        <end position="445"/>
    </location>
</feature>
<name>A0A843UZQ7_COLES</name>
<dbReference type="AlphaFoldDB" id="A0A843UZQ7"/>
<dbReference type="PANTHER" id="PTHR47926:SF358">
    <property type="entry name" value="PENTATRICOPEPTIDE REPEAT-CONTAINING PROTEIN-RELATED"/>
    <property type="match status" value="1"/>
</dbReference>
<evidence type="ECO:0000256" key="2">
    <source>
        <dbReference type="ARBA" id="ARBA00061659"/>
    </source>
</evidence>
<dbReference type="FunFam" id="1.25.40.10:FF:000280">
    <property type="entry name" value="Pentatricopeptide repeat-containing protein"/>
    <property type="match status" value="1"/>
</dbReference>
<dbReference type="InterPro" id="IPR011990">
    <property type="entry name" value="TPR-like_helical_dom_sf"/>
</dbReference>
<dbReference type="InterPro" id="IPR046848">
    <property type="entry name" value="E_motif"/>
</dbReference>
<dbReference type="FunFam" id="1.25.40.10:FF:000031">
    <property type="entry name" value="Pentatricopeptide repeat-containing protein mitochondrial"/>
    <property type="match status" value="1"/>
</dbReference>
<sequence>MIPARPNPNFLHLLPWPTPSSPTQCAQLHAHLAVTGALLRPPALAHLLLSLSDPITSGGDLGYAFDLFSRVPFQPSTFLWNTLLRACCRHGVPRESIRLRSRMRREGVQPDAHTFQFLFRACGLSASVREGRAAHGSFLRAFDEDDVLVGNSLIHMYSEFGFMEASRRVFDKVSQKDVVSWTTIVGGYAKARLLDEARRLFDEMPVRNVVSWTSMIAGYSQVGRAEEAVRVFKDMLSANVMPDSVAIVSALSACSQLRDLDLGKWIHFFVNKRGLSVSRNLTVALVDMYSKCGDLFSARQVFDSIGWNILPACNAMIDGYCKLGHLDMARSLFDRMGDNRDIITFNSMISGYMQNSRFKEAFSVFAELRASGLTPDKVSTVSLLTACADLGALEQGKTLHAYILVSGINCDVFLWTALLDMYAKCGRIDQALRVFEMMDEKDVLAWTAIISGLAMNGKGKLALDYFSMMHKEGIRPNGVAYIGVLSACSHSGLVDEGRRHFEEMTTMHKIEPEIEHYGCMIDLLARGGYLKEAEGLIRSMPIEPNAVIWASLLAACRVHRDLDLAERAAKNLLLLESNGDAVYVQLCNIYASSGKSVNASEIRRMMEERGIKKTAGCSSIVVSGQVHEFIAGDKSP</sequence>
<dbReference type="Gene3D" id="1.25.40.10">
    <property type="entry name" value="Tetratricopeptide repeat domain"/>
    <property type="match status" value="5"/>
</dbReference>
<keyword evidence="5" id="KW-1185">Reference proteome</keyword>
<dbReference type="InterPro" id="IPR002885">
    <property type="entry name" value="PPR_rpt"/>
</dbReference>
<proteinExistence type="inferred from homology"/>
<evidence type="ECO:0000256" key="3">
    <source>
        <dbReference type="PROSITE-ProRule" id="PRU00708"/>
    </source>
</evidence>
<dbReference type="Pfam" id="PF01535">
    <property type="entry name" value="PPR"/>
    <property type="match status" value="3"/>
</dbReference>
<dbReference type="Pfam" id="PF12854">
    <property type="entry name" value="PPR_1"/>
    <property type="match status" value="2"/>
</dbReference>
<dbReference type="InterPro" id="IPR046960">
    <property type="entry name" value="PPR_At4g14850-like_plant"/>
</dbReference>
<dbReference type="GO" id="GO:0003723">
    <property type="term" value="F:RNA binding"/>
    <property type="evidence" value="ECO:0007669"/>
    <property type="project" value="InterPro"/>
</dbReference>
<dbReference type="NCBIfam" id="TIGR00756">
    <property type="entry name" value="PPR"/>
    <property type="match status" value="7"/>
</dbReference>
<evidence type="ECO:0000313" key="4">
    <source>
        <dbReference type="EMBL" id="MQL87080.1"/>
    </source>
</evidence>
<gene>
    <name evidence="4" type="ORF">Taro_019612</name>
</gene>
<feature type="repeat" description="PPR" evidence="3">
    <location>
        <begin position="309"/>
        <end position="339"/>
    </location>
</feature>
<feature type="repeat" description="PPR" evidence="3">
    <location>
        <begin position="76"/>
        <end position="110"/>
    </location>
</feature>
<comment type="caution">
    <text evidence="4">The sequence shown here is derived from an EMBL/GenBank/DDBJ whole genome shotgun (WGS) entry which is preliminary data.</text>
</comment>
<dbReference type="Pfam" id="PF13041">
    <property type="entry name" value="PPR_2"/>
    <property type="match status" value="4"/>
</dbReference>
<dbReference type="Proteomes" id="UP000652761">
    <property type="component" value="Unassembled WGS sequence"/>
</dbReference>
<evidence type="ECO:0008006" key="6">
    <source>
        <dbReference type="Google" id="ProtNLM"/>
    </source>
</evidence>
<keyword evidence="1" id="KW-0677">Repeat</keyword>
<evidence type="ECO:0000313" key="5">
    <source>
        <dbReference type="Proteomes" id="UP000652761"/>
    </source>
</evidence>
<reference evidence="4" key="1">
    <citation type="submission" date="2017-07" db="EMBL/GenBank/DDBJ databases">
        <title>Taro Niue Genome Assembly and Annotation.</title>
        <authorList>
            <person name="Atibalentja N."/>
            <person name="Keating K."/>
            <person name="Fields C.J."/>
        </authorList>
    </citation>
    <scope>NUCLEOTIDE SEQUENCE</scope>
    <source>
        <strain evidence="4">Niue_2</strain>
        <tissue evidence="4">Leaf</tissue>
    </source>
</reference>
<protein>
    <recommendedName>
        <fullName evidence="6">Pentatricopeptide repeat-containing protein</fullName>
    </recommendedName>
</protein>
<feature type="repeat" description="PPR" evidence="3">
    <location>
        <begin position="341"/>
        <end position="375"/>
    </location>
</feature>
<dbReference type="OrthoDB" id="185373at2759"/>
<dbReference type="PANTHER" id="PTHR47926">
    <property type="entry name" value="PENTATRICOPEPTIDE REPEAT-CONTAINING PROTEIN"/>
    <property type="match status" value="1"/>
</dbReference>
<dbReference type="Pfam" id="PF20431">
    <property type="entry name" value="E_motif"/>
    <property type="match status" value="1"/>
</dbReference>
<feature type="repeat" description="PPR" evidence="3">
    <location>
        <begin position="177"/>
        <end position="207"/>
    </location>
</feature>